<dbReference type="Gene3D" id="3.40.50.1820">
    <property type="entry name" value="alpha/beta hydrolase"/>
    <property type="match status" value="1"/>
</dbReference>
<evidence type="ECO:0000259" key="2">
    <source>
        <dbReference type="Pfam" id="PF00975"/>
    </source>
</evidence>
<dbReference type="OrthoDB" id="2213423at2"/>
<keyword evidence="4" id="KW-1185">Reference proteome</keyword>
<dbReference type="GO" id="GO:0008610">
    <property type="term" value="P:lipid biosynthetic process"/>
    <property type="evidence" value="ECO:0007669"/>
    <property type="project" value="TreeGrafter"/>
</dbReference>
<dbReference type="InterPro" id="IPR012223">
    <property type="entry name" value="TEII"/>
</dbReference>
<name>E0I7S3_9BACL</name>
<dbReference type="SUPFAM" id="SSF53474">
    <property type="entry name" value="alpha/beta-Hydrolases"/>
    <property type="match status" value="1"/>
</dbReference>
<evidence type="ECO:0000256" key="1">
    <source>
        <dbReference type="ARBA" id="ARBA00007169"/>
    </source>
</evidence>
<sequence>MTVIKLFCFSHAGGSVTGFSRWRKLLAPGIELCPLELRGRGLKTGQPFYESAQAAVQDLYPALVKEAGDSPYALLGHSMGTLLVYEMCRHIKSMGFREPVASFFSGRTPPHVTTKRKQLHLLPDQEFADAIRALDLTPAEVFEHAELLAMFLPIIRADYRLIETYAYSEIVPPLTSDIFVWTGEKDELTRERMEEWAQVTTGRCQFREFAGGHFFLYEQTAAVLAALQNDIRTASGFRAELVQSRPPM</sequence>
<evidence type="ECO:0000313" key="4">
    <source>
        <dbReference type="Proteomes" id="UP000005387"/>
    </source>
</evidence>
<dbReference type="Pfam" id="PF00975">
    <property type="entry name" value="Thioesterase"/>
    <property type="match status" value="1"/>
</dbReference>
<organism evidence="3 4">
    <name type="scientific">Paenibacillus curdlanolyticus YK9</name>
    <dbReference type="NCBI Taxonomy" id="717606"/>
    <lineage>
        <taxon>Bacteria</taxon>
        <taxon>Bacillati</taxon>
        <taxon>Bacillota</taxon>
        <taxon>Bacilli</taxon>
        <taxon>Bacillales</taxon>
        <taxon>Paenibacillaceae</taxon>
        <taxon>Paenibacillus</taxon>
    </lineage>
</organism>
<gene>
    <name evidence="3" type="ORF">PaecuDRAFT_1674</name>
</gene>
<reference evidence="3 4" key="1">
    <citation type="submission" date="2010-07" db="EMBL/GenBank/DDBJ databases">
        <title>The draft genome of Paenibacillus curdlanolyticus YK9.</title>
        <authorList>
            <consortium name="US DOE Joint Genome Institute (JGI-PGF)"/>
            <person name="Lucas S."/>
            <person name="Copeland A."/>
            <person name="Lapidus A."/>
            <person name="Cheng J.-F."/>
            <person name="Bruce D."/>
            <person name="Goodwin L."/>
            <person name="Pitluck S."/>
            <person name="Land M.L."/>
            <person name="Hauser L."/>
            <person name="Chang Y.-J."/>
            <person name="Jeffries C."/>
            <person name="Anderson I.J."/>
            <person name="Johnson E."/>
            <person name="Loganathan U."/>
            <person name="Mulhopadhyay B."/>
            <person name="Kyrpides N."/>
            <person name="Woyke T.J."/>
        </authorList>
    </citation>
    <scope>NUCLEOTIDE SEQUENCE [LARGE SCALE GENOMIC DNA]</scope>
    <source>
        <strain evidence="3 4">YK9</strain>
    </source>
</reference>
<feature type="domain" description="Thioesterase" evidence="2">
    <location>
        <begin position="5"/>
        <end position="227"/>
    </location>
</feature>
<evidence type="ECO:0000313" key="3">
    <source>
        <dbReference type="EMBL" id="EFM11228.1"/>
    </source>
</evidence>
<dbReference type="AlphaFoldDB" id="E0I7S3"/>
<dbReference type="RefSeq" id="WP_006037685.1">
    <property type="nucleotide sequence ID" value="NZ_AEDD01000004.1"/>
</dbReference>
<dbReference type="EMBL" id="AEDD01000004">
    <property type="protein sequence ID" value="EFM11228.1"/>
    <property type="molecule type" value="Genomic_DNA"/>
</dbReference>
<protein>
    <submittedName>
        <fullName evidence="3">Thioesterase</fullName>
    </submittedName>
</protein>
<dbReference type="Proteomes" id="UP000005387">
    <property type="component" value="Unassembled WGS sequence"/>
</dbReference>
<dbReference type="STRING" id="717606.PaecuDRAFT_1674"/>
<comment type="similarity">
    <text evidence="1">Belongs to the thioesterase family.</text>
</comment>
<proteinExistence type="inferred from homology"/>
<dbReference type="PANTHER" id="PTHR11487:SF0">
    <property type="entry name" value="S-ACYL FATTY ACID SYNTHASE THIOESTERASE, MEDIUM CHAIN"/>
    <property type="match status" value="1"/>
</dbReference>
<dbReference type="PANTHER" id="PTHR11487">
    <property type="entry name" value="THIOESTERASE"/>
    <property type="match status" value="1"/>
</dbReference>
<dbReference type="InterPro" id="IPR001031">
    <property type="entry name" value="Thioesterase"/>
</dbReference>
<dbReference type="InterPro" id="IPR029058">
    <property type="entry name" value="AB_hydrolase_fold"/>
</dbReference>
<accession>E0I7S3</accession>
<dbReference type="eggNOG" id="COG3208">
    <property type="taxonomic scope" value="Bacteria"/>
</dbReference>